<accession>A0A3P8CW13</accession>
<proteinExistence type="predicted"/>
<protein>
    <submittedName>
        <fullName evidence="1">Uncharacterized protein</fullName>
    </submittedName>
</protein>
<evidence type="ECO:0000313" key="2">
    <source>
        <dbReference type="Proteomes" id="UP000277204"/>
    </source>
</evidence>
<dbReference type="SUPFAM" id="SSF53659">
    <property type="entry name" value="Isocitrate/Isopropylmalate dehydrogenase-like"/>
    <property type="match status" value="1"/>
</dbReference>
<dbReference type="Gene3D" id="3.40.718.10">
    <property type="entry name" value="Isopropylmalate Dehydrogenase"/>
    <property type="match status" value="1"/>
</dbReference>
<gene>
    <name evidence="1" type="ORF">SMRZ_LOCUS22402</name>
</gene>
<dbReference type="AlphaFoldDB" id="A0A3P8CW13"/>
<dbReference type="EMBL" id="UZAI01019146">
    <property type="protein sequence ID" value="VDP43152.1"/>
    <property type="molecule type" value="Genomic_DNA"/>
</dbReference>
<sequence length="67" mass="7922">MYQLSSYFIQMFDHINLSKGMKLLIIMFIWLVRENTDGEYSGIEYVIADSVVQDIKLFSEQARRRVA</sequence>
<evidence type="ECO:0000313" key="1">
    <source>
        <dbReference type="EMBL" id="VDP43152.1"/>
    </source>
</evidence>
<dbReference type="Proteomes" id="UP000277204">
    <property type="component" value="Unassembled WGS sequence"/>
</dbReference>
<reference evidence="1 2" key="1">
    <citation type="submission" date="2018-11" db="EMBL/GenBank/DDBJ databases">
        <authorList>
            <consortium name="Pathogen Informatics"/>
        </authorList>
    </citation>
    <scope>NUCLEOTIDE SEQUENCE [LARGE SCALE GENOMIC DNA]</scope>
    <source>
        <strain evidence="1 2">Zambia</strain>
    </source>
</reference>
<organism evidence="1 2">
    <name type="scientific">Schistosoma margrebowiei</name>
    <dbReference type="NCBI Taxonomy" id="48269"/>
    <lineage>
        <taxon>Eukaryota</taxon>
        <taxon>Metazoa</taxon>
        <taxon>Spiralia</taxon>
        <taxon>Lophotrochozoa</taxon>
        <taxon>Platyhelminthes</taxon>
        <taxon>Trematoda</taxon>
        <taxon>Digenea</taxon>
        <taxon>Strigeidida</taxon>
        <taxon>Schistosomatoidea</taxon>
        <taxon>Schistosomatidae</taxon>
        <taxon>Schistosoma</taxon>
    </lineage>
</organism>
<name>A0A3P8CW13_9TREM</name>
<keyword evidence="2" id="KW-1185">Reference proteome</keyword>